<reference evidence="1 2" key="1">
    <citation type="submission" date="2023-02" db="EMBL/GenBank/DDBJ databases">
        <title>LHISI_Scaffold_Assembly.</title>
        <authorList>
            <person name="Stuart O.P."/>
            <person name="Cleave R."/>
            <person name="Magrath M.J.L."/>
            <person name="Mikheyev A.S."/>
        </authorList>
    </citation>
    <scope>NUCLEOTIDE SEQUENCE [LARGE SCALE GENOMIC DNA]</scope>
    <source>
        <strain evidence="1">Daus_M_001</strain>
        <tissue evidence="1">Leg muscle</tissue>
    </source>
</reference>
<keyword evidence="2" id="KW-1185">Reference proteome</keyword>
<dbReference type="EMBL" id="JARBHB010000001">
    <property type="protein sequence ID" value="KAJ8896669.1"/>
    <property type="molecule type" value="Genomic_DNA"/>
</dbReference>
<evidence type="ECO:0000313" key="1">
    <source>
        <dbReference type="EMBL" id="KAJ8896669.1"/>
    </source>
</evidence>
<sequence>MVLGRPASIIWIATSFLIMRLNHLKLQKDLWASKVMIQHNSLFHLPHLPPQKSKTKEILGYIAPVFRVSQVHGPSMRKVGLALRHLCETLRPQVPVSVSPQVTL</sequence>
<name>A0ABQ9IJ40_9NEOP</name>
<protein>
    <submittedName>
        <fullName evidence="1">Uncharacterized protein</fullName>
    </submittedName>
</protein>
<gene>
    <name evidence="1" type="ORF">PR048_002013</name>
</gene>
<organism evidence="1 2">
    <name type="scientific">Dryococelus australis</name>
    <dbReference type="NCBI Taxonomy" id="614101"/>
    <lineage>
        <taxon>Eukaryota</taxon>
        <taxon>Metazoa</taxon>
        <taxon>Ecdysozoa</taxon>
        <taxon>Arthropoda</taxon>
        <taxon>Hexapoda</taxon>
        <taxon>Insecta</taxon>
        <taxon>Pterygota</taxon>
        <taxon>Neoptera</taxon>
        <taxon>Polyneoptera</taxon>
        <taxon>Phasmatodea</taxon>
        <taxon>Verophasmatodea</taxon>
        <taxon>Anareolatae</taxon>
        <taxon>Phasmatidae</taxon>
        <taxon>Eurycanthinae</taxon>
        <taxon>Dryococelus</taxon>
    </lineage>
</organism>
<comment type="caution">
    <text evidence="1">The sequence shown here is derived from an EMBL/GenBank/DDBJ whole genome shotgun (WGS) entry which is preliminary data.</text>
</comment>
<evidence type="ECO:0000313" key="2">
    <source>
        <dbReference type="Proteomes" id="UP001159363"/>
    </source>
</evidence>
<accession>A0ABQ9IJ40</accession>
<dbReference type="Proteomes" id="UP001159363">
    <property type="component" value="Chromosome 1"/>
</dbReference>
<proteinExistence type="predicted"/>